<dbReference type="KEGG" id="dci:103520708"/>
<evidence type="ECO:0000256" key="1">
    <source>
        <dbReference type="SAM" id="Coils"/>
    </source>
</evidence>
<gene>
    <name evidence="4 5" type="primary">LOC103520708</name>
</gene>
<keyword evidence="3" id="KW-1185">Reference proteome</keyword>
<evidence type="ECO:0000313" key="3">
    <source>
        <dbReference type="Proteomes" id="UP000079169"/>
    </source>
</evidence>
<feature type="region of interest" description="Disordered" evidence="2">
    <location>
        <begin position="129"/>
        <end position="164"/>
    </location>
</feature>
<protein>
    <submittedName>
        <fullName evidence="4">Ecotropic viral integration site 5 ortholog-like isoform X1</fullName>
    </submittedName>
    <submittedName>
        <fullName evidence="5">Ecotropic viral integration site 5 ortholog-like isoform X2</fullName>
    </submittedName>
</protein>
<dbReference type="OrthoDB" id="295078at2759"/>
<dbReference type="PaxDb" id="121845-A0A1S4EPH5"/>
<name>A0A1S4EPH5_DIACI</name>
<evidence type="ECO:0000313" key="5">
    <source>
        <dbReference type="RefSeq" id="XP_026687531.1"/>
    </source>
</evidence>
<dbReference type="GeneID" id="103520708"/>
<reference evidence="4 5" key="1">
    <citation type="submission" date="2025-04" db="UniProtKB">
        <authorList>
            <consortium name="RefSeq"/>
        </authorList>
    </citation>
    <scope>IDENTIFICATION</scope>
</reference>
<dbReference type="RefSeq" id="XP_017304090.1">
    <property type="nucleotide sequence ID" value="XM_017448601.2"/>
</dbReference>
<evidence type="ECO:0000313" key="4">
    <source>
        <dbReference type="RefSeq" id="XP_017304090.1"/>
    </source>
</evidence>
<sequence length="164" mass="18644">MELETQCQVSGNQLKRQDEDNKLLADKLDTTQVKVKELTAKLKEQQHKYSDLESKMKDERMTWKIREAEHTQAVAELTQKISRLETKNEEMVAEGELRYNSLEDSDQVRELQDKVADMKAEILRLKARQGGARGVASSASSELGDPEIESECTSDLHIRLPPSS</sequence>
<evidence type="ECO:0000256" key="2">
    <source>
        <dbReference type="SAM" id="MobiDB-lite"/>
    </source>
</evidence>
<accession>A0A1S4EPH5</accession>
<dbReference type="STRING" id="121845.A0A1S4EPH5"/>
<keyword evidence="1" id="KW-0175">Coiled coil</keyword>
<proteinExistence type="predicted"/>
<dbReference type="Proteomes" id="UP000079169">
    <property type="component" value="Unplaced"/>
</dbReference>
<dbReference type="RefSeq" id="XP_026687531.1">
    <property type="nucleotide sequence ID" value="XM_026831730.1"/>
</dbReference>
<organism evidence="3 4">
    <name type="scientific">Diaphorina citri</name>
    <name type="common">Asian citrus psyllid</name>
    <dbReference type="NCBI Taxonomy" id="121845"/>
    <lineage>
        <taxon>Eukaryota</taxon>
        <taxon>Metazoa</taxon>
        <taxon>Ecdysozoa</taxon>
        <taxon>Arthropoda</taxon>
        <taxon>Hexapoda</taxon>
        <taxon>Insecta</taxon>
        <taxon>Pterygota</taxon>
        <taxon>Neoptera</taxon>
        <taxon>Paraneoptera</taxon>
        <taxon>Hemiptera</taxon>
        <taxon>Sternorrhyncha</taxon>
        <taxon>Psylloidea</taxon>
        <taxon>Psyllidae</taxon>
        <taxon>Diaphorininae</taxon>
        <taxon>Diaphorina</taxon>
    </lineage>
</organism>
<feature type="compositionally biased region" description="Low complexity" evidence="2">
    <location>
        <begin position="129"/>
        <end position="141"/>
    </location>
</feature>
<dbReference type="AlphaFoldDB" id="A0A1S4EPH5"/>
<feature type="coiled-coil region" evidence="1">
    <location>
        <begin position="28"/>
        <end position="128"/>
    </location>
</feature>